<sequence>MEPAFGCPVNHSVIKMRHLFKNVAQKPHMFLFAVWPNRLIVRSRIRKALLNKVRNVHTYLAKSLGILSILAVVSGCAGKSDHANMPGSAPGDQRVNGRSATVNDIREQGSLFGSDGLNIFGGEEKQEGSGSGIGVNSFLWRATLDTLSFMPLNSADPFGGVIITDWYTPPESSDERFKLTAYILGTALRSDAIKVSVFRQVNVGPNQWQDAVVEPGTVTSMEDAILTRARQLRIDSANSQ</sequence>
<dbReference type="RefSeq" id="WP_425337454.1">
    <property type="nucleotide sequence ID" value="NZ_BAAAEQ010000001.1"/>
</dbReference>
<evidence type="ECO:0000313" key="1">
    <source>
        <dbReference type="EMBL" id="NJB73307.1"/>
    </source>
</evidence>
<reference evidence="1 2" key="1">
    <citation type="submission" date="2020-03" db="EMBL/GenBank/DDBJ databases">
        <title>Genomic Encyclopedia of Type Strains, Phase IV (KMG-IV): sequencing the most valuable type-strain genomes for metagenomic binning, comparative biology and taxonomic classification.</title>
        <authorList>
            <person name="Goeker M."/>
        </authorList>
    </citation>
    <scope>NUCLEOTIDE SEQUENCE [LARGE SCALE GENOMIC DNA]</scope>
    <source>
        <strain evidence="1 2">DSM 18888</strain>
    </source>
</reference>
<dbReference type="InterPro" id="IPR021959">
    <property type="entry name" value="DUF3576"/>
</dbReference>
<organism evidence="1 2">
    <name type="scientific">Thalassospira tepidiphila</name>
    <dbReference type="NCBI Taxonomy" id="393657"/>
    <lineage>
        <taxon>Bacteria</taxon>
        <taxon>Pseudomonadati</taxon>
        <taxon>Pseudomonadota</taxon>
        <taxon>Alphaproteobacteria</taxon>
        <taxon>Rhodospirillales</taxon>
        <taxon>Thalassospiraceae</taxon>
        <taxon>Thalassospira</taxon>
    </lineage>
</organism>
<comment type="caution">
    <text evidence="1">The sequence shown here is derived from an EMBL/GenBank/DDBJ whole genome shotgun (WGS) entry which is preliminary data.</text>
</comment>
<dbReference type="Pfam" id="PF12100">
    <property type="entry name" value="DUF3576"/>
    <property type="match status" value="1"/>
</dbReference>
<evidence type="ECO:0008006" key="3">
    <source>
        <dbReference type="Google" id="ProtNLM"/>
    </source>
</evidence>
<name>A0ABX0WVF5_9PROT</name>
<dbReference type="EMBL" id="JAATJD010000001">
    <property type="protein sequence ID" value="NJB73307.1"/>
    <property type="molecule type" value="Genomic_DNA"/>
</dbReference>
<gene>
    <name evidence="1" type="ORF">GGR96_000379</name>
</gene>
<dbReference type="Proteomes" id="UP000556869">
    <property type="component" value="Unassembled WGS sequence"/>
</dbReference>
<protein>
    <recommendedName>
        <fullName evidence="3">DUF3576 domain-containing protein</fullName>
    </recommendedName>
</protein>
<proteinExistence type="predicted"/>
<evidence type="ECO:0000313" key="2">
    <source>
        <dbReference type="Proteomes" id="UP000556869"/>
    </source>
</evidence>
<keyword evidence="2" id="KW-1185">Reference proteome</keyword>
<accession>A0ABX0WVF5</accession>